<keyword evidence="8" id="KW-0407">Ion channel</keyword>
<name>A0ABD5XT83_9EURY</name>
<evidence type="ECO:0000256" key="7">
    <source>
        <dbReference type="ARBA" id="ARBA00035585"/>
    </source>
</evidence>
<feature type="transmembrane region" description="Helical" evidence="8">
    <location>
        <begin position="37"/>
        <end position="57"/>
    </location>
</feature>
<keyword evidence="3 8" id="KW-0812">Transmembrane</keyword>
<keyword evidence="10" id="KW-1185">Reference proteome</keyword>
<keyword evidence="8" id="KW-0406">Ion transport</keyword>
<dbReference type="GO" id="GO:0005886">
    <property type="term" value="C:plasma membrane"/>
    <property type="evidence" value="ECO:0007669"/>
    <property type="project" value="UniProtKB-SubCell"/>
</dbReference>
<feature type="transmembrane region" description="Helical" evidence="8">
    <location>
        <begin position="69"/>
        <end position="91"/>
    </location>
</feature>
<dbReference type="Proteomes" id="UP001596368">
    <property type="component" value="Unassembled WGS sequence"/>
</dbReference>
<evidence type="ECO:0000313" key="10">
    <source>
        <dbReference type="Proteomes" id="UP001596368"/>
    </source>
</evidence>
<evidence type="ECO:0000256" key="4">
    <source>
        <dbReference type="ARBA" id="ARBA00022989"/>
    </source>
</evidence>
<evidence type="ECO:0000256" key="5">
    <source>
        <dbReference type="ARBA" id="ARBA00023136"/>
    </source>
</evidence>
<dbReference type="GeneID" id="81122103"/>
<evidence type="ECO:0000256" key="3">
    <source>
        <dbReference type="ARBA" id="ARBA00022692"/>
    </source>
</evidence>
<protein>
    <recommendedName>
        <fullName evidence="8">Fluoride-specific ion channel FluC</fullName>
    </recommendedName>
</protein>
<dbReference type="Pfam" id="PF02537">
    <property type="entry name" value="CRCB"/>
    <property type="match status" value="1"/>
</dbReference>
<evidence type="ECO:0000313" key="9">
    <source>
        <dbReference type="EMBL" id="MFC7136337.1"/>
    </source>
</evidence>
<keyword evidence="4 8" id="KW-1133">Transmembrane helix</keyword>
<sequence>MAPRRDSLVVPALVAAGGAVGATARYAVGGALPGPWGTLAANVSGSLLLGFLLYEALRTDRLGDRTRTLLATGVLSSYTTYSTFVVEVVRATPLVGATYLVGSYALAVAAALVGRALAARLDPRSDREVWP</sequence>
<comment type="similarity">
    <text evidence="6 8">Belongs to the fluoride channel Fluc/FEX (TC 1.A.43) family.</text>
</comment>
<evidence type="ECO:0000256" key="2">
    <source>
        <dbReference type="ARBA" id="ARBA00022475"/>
    </source>
</evidence>
<comment type="caution">
    <text evidence="9">The sequence shown here is derived from an EMBL/GenBank/DDBJ whole genome shotgun (WGS) entry which is preliminary data.</text>
</comment>
<evidence type="ECO:0000256" key="1">
    <source>
        <dbReference type="ARBA" id="ARBA00004651"/>
    </source>
</evidence>
<dbReference type="AlphaFoldDB" id="A0ABD5XT83"/>
<dbReference type="GO" id="GO:0062054">
    <property type="term" value="F:fluoride channel activity"/>
    <property type="evidence" value="ECO:0007669"/>
    <property type="project" value="UniProtKB-UniRule"/>
</dbReference>
<dbReference type="HAMAP" id="MF_00454">
    <property type="entry name" value="FluC"/>
    <property type="match status" value="1"/>
</dbReference>
<dbReference type="EMBL" id="JBHSZG010000001">
    <property type="protein sequence ID" value="MFC7136337.1"/>
    <property type="molecule type" value="Genomic_DNA"/>
</dbReference>
<dbReference type="GO" id="GO:0140114">
    <property type="term" value="P:cellular detoxification of fluoride"/>
    <property type="evidence" value="ECO:0007669"/>
    <property type="project" value="UniProtKB-UniRule"/>
</dbReference>
<gene>
    <name evidence="8" type="primary">fluC</name>
    <name evidence="8" type="synonym">crcB</name>
    <name evidence="9" type="ORF">ACFQRB_06850</name>
</gene>
<feature type="transmembrane region" description="Helical" evidence="8">
    <location>
        <begin position="97"/>
        <end position="118"/>
    </location>
</feature>
<dbReference type="PANTHER" id="PTHR28259:SF1">
    <property type="entry name" value="FLUORIDE EXPORT PROTEIN 1-RELATED"/>
    <property type="match status" value="1"/>
</dbReference>
<dbReference type="InterPro" id="IPR003691">
    <property type="entry name" value="FluC"/>
</dbReference>
<keyword evidence="5 8" id="KW-0472">Membrane</keyword>
<organism evidence="9 10">
    <name type="scientific">Halobaculum litoreum</name>
    <dbReference type="NCBI Taxonomy" id="3031998"/>
    <lineage>
        <taxon>Archaea</taxon>
        <taxon>Methanobacteriati</taxon>
        <taxon>Methanobacteriota</taxon>
        <taxon>Stenosarchaea group</taxon>
        <taxon>Halobacteria</taxon>
        <taxon>Halobacteriales</taxon>
        <taxon>Haloferacaceae</taxon>
        <taxon>Halobaculum</taxon>
    </lineage>
</organism>
<accession>A0ABD5XT83</accession>
<proteinExistence type="inferred from homology"/>
<comment type="subcellular location">
    <subcellularLocation>
        <location evidence="1 8">Cell membrane</location>
        <topology evidence="1 8">Multi-pass membrane protein</topology>
    </subcellularLocation>
</comment>
<dbReference type="PANTHER" id="PTHR28259">
    <property type="entry name" value="FLUORIDE EXPORT PROTEIN 1-RELATED"/>
    <property type="match status" value="1"/>
</dbReference>
<dbReference type="RefSeq" id="WP_284012148.1">
    <property type="nucleotide sequence ID" value="NZ_CP126156.1"/>
</dbReference>
<evidence type="ECO:0000256" key="8">
    <source>
        <dbReference type="HAMAP-Rule" id="MF_00454"/>
    </source>
</evidence>
<keyword evidence="8" id="KW-0813">Transport</keyword>
<keyword evidence="2 8" id="KW-1003">Cell membrane</keyword>
<comment type="function">
    <text evidence="8">Fluoride-specific ion channel. Important for reducing fluoride concentration in the cell, thus reducing its toxicity.</text>
</comment>
<reference evidence="9 10" key="1">
    <citation type="journal article" date="2019" name="Int. J. Syst. Evol. Microbiol.">
        <title>The Global Catalogue of Microorganisms (GCM) 10K type strain sequencing project: providing services to taxonomists for standard genome sequencing and annotation.</title>
        <authorList>
            <consortium name="The Broad Institute Genomics Platform"/>
            <consortium name="The Broad Institute Genome Sequencing Center for Infectious Disease"/>
            <person name="Wu L."/>
            <person name="Ma J."/>
        </authorList>
    </citation>
    <scope>NUCLEOTIDE SEQUENCE [LARGE SCALE GENOMIC DNA]</scope>
    <source>
        <strain evidence="9 10">DT92</strain>
    </source>
</reference>
<evidence type="ECO:0000256" key="6">
    <source>
        <dbReference type="ARBA" id="ARBA00035120"/>
    </source>
</evidence>
<comment type="catalytic activity">
    <reaction evidence="7">
        <text>fluoride(in) = fluoride(out)</text>
        <dbReference type="Rhea" id="RHEA:76159"/>
        <dbReference type="ChEBI" id="CHEBI:17051"/>
    </reaction>
    <physiologicalReaction direction="left-to-right" evidence="7">
        <dbReference type="Rhea" id="RHEA:76160"/>
    </physiologicalReaction>
</comment>
<comment type="caution">
    <text evidence="8">Lacks conserved residue(s) required for the propagation of feature annotation.</text>
</comment>